<dbReference type="InterPro" id="IPR052710">
    <property type="entry name" value="CAAX_protease"/>
</dbReference>
<comment type="caution">
    <text evidence="4">The sequence shown here is derived from an EMBL/GenBank/DDBJ whole genome shotgun (WGS) entry which is preliminary data.</text>
</comment>
<dbReference type="GO" id="GO:0008237">
    <property type="term" value="F:metallopeptidase activity"/>
    <property type="evidence" value="ECO:0007669"/>
    <property type="project" value="UniProtKB-KW"/>
</dbReference>
<keyword evidence="2" id="KW-0472">Membrane</keyword>
<comment type="similarity">
    <text evidence="1">Belongs to the UPF0177 family.</text>
</comment>
<dbReference type="Pfam" id="PF02517">
    <property type="entry name" value="Rce1-like"/>
    <property type="match status" value="1"/>
</dbReference>
<keyword evidence="2" id="KW-1133">Transmembrane helix</keyword>
<accession>A0A1X1KNV7</accession>
<keyword evidence="4" id="KW-0378">Hydrolase</keyword>
<sequence>MKKRAIQILLALSLIFYKSTWFWGLFNHLAKPYLPASREFFQILLLMESGVLLLAVIYLLVFAGKKTFHFKWQLRYFIYLLLGYIISYMSDFFLSYFIPSSSNQISLNETIEMMGRQELPYFLLMACFIGPTAEELIYRGVLMTTFFKNSPWYGDVLLSAIIFGYIHVNFALTPLAFFIYASGGVILALLYRKTHSLYYPILLHILINMTAFWYLWINLFLAS</sequence>
<organism evidence="4 5">
    <name type="scientific">Streptococcus mitis</name>
    <dbReference type="NCBI Taxonomy" id="28037"/>
    <lineage>
        <taxon>Bacteria</taxon>
        <taxon>Bacillati</taxon>
        <taxon>Bacillota</taxon>
        <taxon>Bacilli</taxon>
        <taxon>Lactobacillales</taxon>
        <taxon>Streptococcaceae</taxon>
        <taxon>Streptococcus</taxon>
        <taxon>Streptococcus mitis group</taxon>
    </lineage>
</organism>
<dbReference type="PANTHER" id="PTHR36435:SF1">
    <property type="entry name" value="CAAX AMINO TERMINAL PROTEASE FAMILY PROTEIN"/>
    <property type="match status" value="1"/>
</dbReference>
<dbReference type="AlphaFoldDB" id="A0A1X1KNV7"/>
<reference evidence="4 5" key="1">
    <citation type="journal article" date="2016" name="Eur. J. Clin. Microbiol. Infect. Dis.">
        <title>Whole genome sequencing as a tool for phylogenetic analysis of clinical strains of Mitis group streptococci.</title>
        <authorList>
            <person name="Rasmussen L.H."/>
            <person name="Dargis R."/>
            <person name="Hojholt K."/>
            <person name="Christensen J.J."/>
            <person name="Skovgaard O."/>
            <person name="Justesen U.S."/>
            <person name="Rosenvinge F.S."/>
            <person name="Moser C."/>
            <person name="Lukjancenko O."/>
            <person name="Rasmussen S."/>
            <person name="Nielsen X.C."/>
        </authorList>
    </citation>
    <scope>NUCLEOTIDE SEQUENCE [LARGE SCALE GENOMIC DNA]</scope>
    <source>
        <strain evidence="4 5">RH_17024_08</strain>
    </source>
</reference>
<feature type="transmembrane region" description="Helical" evidence="2">
    <location>
        <begin position="119"/>
        <end position="138"/>
    </location>
</feature>
<evidence type="ECO:0000313" key="5">
    <source>
        <dbReference type="Proteomes" id="UP000193102"/>
    </source>
</evidence>
<proteinExistence type="inferred from homology"/>
<evidence type="ECO:0000256" key="2">
    <source>
        <dbReference type="SAM" id="Phobius"/>
    </source>
</evidence>
<evidence type="ECO:0000313" key="4">
    <source>
        <dbReference type="EMBL" id="ORP01115.1"/>
    </source>
</evidence>
<keyword evidence="4" id="KW-0645">Protease</keyword>
<feature type="transmembrane region" description="Helical" evidence="2">
    <location>
        <begin position="150"/>
        <end position="168"/>
    </location>
</feature>
<gene>
    <name evidence="4" type="ORF">B7697_00770</name>
</gene>
<evidence type="ECO:0000259" key="3">
    <source>
        <dbReference type="Pfam" id="PF02517"/>
    </source>
</evidence>
<dbReference type="EMBL" id="NCVI01000014">
    <property type="protein sequence ID" value="ORP01115.1"/>
    <property type="molecule type" value="Genomic_DNA"/>
</dbReference>
<dbReference type="InterPro" id="IPR003675">
    <property type="entry name" value="Rce1/LyrA-like_dom"/>
</dbReference>
<feature type="domain" description="CAAX prenyl protease 2/Lysostaphin resistance protein A-like" evidence="3">
    <location>
        <begin position="119"/>
        <end position="209"/>
    </location>
</feature>
<feature type="transmembrane region" description="Helical" evidence="2">
    <location>
        <begin position="40"/>
        <end position="64"/>
    </location>
</feature>
<dbReference type="GO" id="GO:0006508">
    <property type="term" value="P:proteolysis"/>
    <property type="evidence" value="ECO:0007669"/>
    <property type="project" value="UniProtKB-KW"/>
</dbReference>
<feature type="transmembrane region" description="Helical" evidence="2">
    <location>
        <begin position="198"/>
        <end position="217"/>
    </location>
</feature>
<dbReference type="RefSeq" id="WP_084949850.1">
    <property type="nucleotide sequence ID" value="NZ_JASHAA010000001.1"/>
</dbReference>
<name>A0A1X1KNV7_STRMT</name>
<keyword evidence="2" id="KW-0812">Transmembrane</keyword>
<evidence type="ECO:0000256" key="1">
    <source>
        <dbReference type="ARBA" id="ARBA00009067"/>
    </source>
</evidence>
<protein>
    <submittedName>
        <fullName evidence="4">CPBP family intramembrane metalloprotease</fullName>
    </submittedName>
</protein>
<keyword evidence="4" id="KW-0482">Metalloprotease</keyword>
<dbReference type="Proteomes" id="UP000193102">
    <property type="component" value="Unassembled WGS sequence"/>
</dbReference>
<feature type="transmembrane region" description="Helical" evidence="2">
    <location>
        <begin position="76"/>
        <end position="99"/>
    </location>
</feature>
<dbReference type="PANTHER" id="PTHR36435">
    <property type="entry name" value="SLR1288 PROTEIN"/>
    <property type="match status" value="1"/>
</dbReference>
<dbReference type="GO" id="GO:0004175">
    <property type="term" value="F:endopeptidase activity"/>
    <property type="evidence" value="ECO:0007669"/>
    <property type="project" value="UniProtKB-ARBA"/>
</dbReference>
<dbReference type="GO" id="GO:0080120">
    <property type="term" value="P:CAAX-box protein maturation"/>
    <property type="evidence" value="ECO:0007669"/>
    <property type="project" value="UniProtKB-ARBA"/>
</dbReference>